<dbReference type="InterPro" id="IPR000782">
    <property type="entry name" value="FAS1_domain"/>
</dbReference>
<keyword evidence="4" id="KW-0325">Glycoprotein</keyword>
<dbReference type="GO" id="GO:0009834">
    <property type="term" value="P:plant-type secondary cell wall biogenesis"/>
    <property type="evidence" value="ECO:0007669"/>
    <property type="project" value="TreeGrafter"/>
</dbReference>
<dbReference type="SMART" id="SM00554">
    <property type="entry name" value="FAS1"/>
    <property type="match status" value="1"/>
</dbReference>
<dbReference type="AlphaFoldDB" id="A0AAD8WZC5"/>
<keyword evidence="4" id="KW-0336">GPI-anchor</keyword>
<dbReference type="InterPro" id="IPR045003">
    <property type="entry name" value="FLA_A"/>
</dbReference>
<feature type="chain" id="PRO_5041972093" description="FAS1 domain-containing protein" evidence="9">
    <location>
        <begin position="23"/>
        <end position="247"/>
    </location>
</feature>
<evidence type="ECO:0000256" key="5">
    <source>
        <dbReference type="ARBA" id="ARBA00022729"/>
    </source>
</evidence>
<feature type="signal peptide" evidence="9">
    <location>
        <begin position="1"/>
        <end position="22"/>
    </location>
</feature>
<dbReference type="InterPro" id="IPR036378">
    <property type="entry name" value="FAS1_dom_sf"/>
</dbReference>
<evidence type="ECO:0000256" key="9">
    <source>
        <dbReference type="SAM" id="SignalP"/>
    </source>
</evidence>
<feature type="compositionally biased region" description="Polar residues" evidence="8">
    <location>
        <begin position="211"/>
        <end position="222"/>
    </location>
</feature>
<evidence type="ECO:0000256" key="8">
    <source>
        <dbReference type="SAM" id="MobiDB-lite"/>
    </source>
</evidence>
<dbReference type="PROSITE" id="PS50213">
    <property type="entry name" value="FAS1"/>
    <property type="match status" value="1"/>
</dbReference>
<evidence type="ECO:0000313" key="12">
    <source>
        <dbReference type="Proteomes" id="UP001231189"/>
    </source>
</evidence>
<reference evidence="11" key="1">
    <citation type="submission" date="2023-07" db="EMBL/GenBank/DDBJ databases">
        <title>A chromosome-level genome assembly of Lolium multiflorum.</title>
        <authorList>
            <person name="Chen Y."/>
            <person name="Copetti D."/>
            <person name="Kolliker R."/>
            <person name="Studer B."/>
        </authorList>
    </citation>
    <scope>NUCLEOTIDE SEQUENCE</scope>
    <source>
        <strain evidence="11">02402/16</strain>
        <tissue evidence="11">Leaf</tissue>
    </source>
</reference>
<accession>A0AAD8WZC5</accession>
<feature type="region of interest" description="Disordered" evidence="8">
    <location>
        <begin position="187"/>
        <end position="222"/>
    </location>
</feature>
<proteinExistence type="inferred from homology"/>
<name>A0AAD8WZC5_LOLMU</name>
<sequence length="247" mass="26484">MKLAAVALITTALSLSLPLAGAYRPLAGDAGNRANLTQILALDRPFQTFLRYLNQTNLLEVFQNQAYRTHQGITIFVPADRAFAAVQPSVLAGLKKHQLKNLMMYHALARYYALKEFDGLRRANPVTTFAGGLYTVNVTYEEGGIRVLSRWAEAKIVGTVYGTAAPMAVYEVDRVLLPEAIFRVQPPVDATPTEPSPAASAPDAKGVDATMTPSNKTGGKSSACRTADWSARYAPAVALCAAALVAL</sequence>
<dbReference type="EMBL" id="JAUUTY010000002">
    <property type="protein sequence ID" value="KAK1683823.1"/>
    <property type="molecule type" value="Genomic_DNA"/>
</dbReference>
<evidence type="ECO:0000259" key="10">
    <source>
        <dbReference type="PROSITE" id="PS50213"/>
    </source>
</evidence>
<evidence type="ECO:0000256" key="4">
    <source>
        <dbReference type="ARBA" id="ARBA00022622"/>
    </source>
</evidence>
<dbReference type="Proteomes" id="UP001231189">
    <property type="component" value="Unassembled WGS sequence"/>
</dbReference>
<evidence type="ECO:0000256" key="1">
    <source>
        <dbReference type="ARBA" id="ARBA00004609"/>
    </source>
</evidence>
<keyword evidence="6" id="KW-0472">Membrane</keyword>
<keyword evidence="4" id="KW-0449">Lipoprotein</keyword>
<evidence type="ECO:0000256" key="6">
    <source>
        <dbReference type="ARBA" id="ARBA00023136"/>
    </source>
</evidence>
<evidence type="ECO:0000256" key="7">
    <source>
        <dbReference type="ARBA" id="ARBA00024686"/>
    </source>
</evidence>
<comment type="caution">
    <text evidence="11">The sequence shown here is derived from an EMBL/GenBank/DDBJ whole genome shotgun (WGS) entry which is preliminary data.</text>
</comment>
<comment type="function">
    <text evidence="7">May be a cell surface adhesion protein.</text>
</comment>
<evidence type="ECO:0000256" key="3">
    <source>
        <dbReference type="ARBA" id="ARBA00022475"/>
    </source>
</evidence>
<dbReference type="Pfam" id="PF02469">
    <property type="entry name" value="Fasciclin"/>
    <property type="match status" value="1"/>
</dbReference>
<keyword evidence="12" id="KW-1185">Reference proteome</keyword>
<comment type="similarity">
    <text evidence="2">Belongs to the fasciclin-like AGP family.</text>
</comment>
<feature type="compositionally biased region" description="Low complexity" evidence="8">
    <location>
        <begin position="190"/>
        <end position="204"/>
    </location>
</feature>
<evidence type="ECO:0000256" key="2">
    <source>
        <dbReference type="ARBA" id="ARBA00007843"/>
    </source>
</evidence>
<dbReference type="SUPFAM" id="SSF82153">
    <property type="entry name" value="FAS1 domain"/>
    <property type="match status" value="1"/>
</dbReference>
<dbReference type="PANTHER" id="PTHR32077:SF9">
    <property type="entry name" value="FASCICLIN-LIKE ARABINOGALACTAN PROTEIN 7"/>
    <property type="match status" value="1"/>
</dbReference>
<gene>
    <name evidence="11" type="ORF">QYE76_044671</name>
</gene>
<protein>
    <recommendedName>
        <fullName evidence="10">FAS1 domain-containing protein</fullName>
    </recommendedName>
</protein>
<feature type="domain" description="FAS1" evidence="10">
    <location>
        <begin position="33"/>
        <end position="176"/>
    </location>
</feature>
<comment type="subcellular location">
    <subcellularLocation>
        <location evidence="1">Cell membrane</location>
        <topology evidence="1">Lipid-anchor</topology>
        <topology evidence="1">GPI-anchor</topology>
    </subcellularLocation>
</comment>
<dbReference type="Gene3D" id="2.30.180.10">
    <property type="entry name" value="FAS1 domain"/>
    <property type="match status" value="1"/>
</dbReference>
<dbReference type="GO" id="GO:0098552">
    <property type="term" value="C:side of membrane"/>
    <property type="evidence" value="ECO:0007669"/>
    <property type="project" value="UniProtKB-KW"/>
</dbReference>
<organism evidence="11 12">
    <name type="scientific">Lolium multiflorum</name>
    <name type="common">Italian ryegrass</name>
    <name type="synonym">Lolium perenne subsp. multiflorum</name>
    <dbReference type="NCBI Taxonomy" id="4521"/>
    <lineage>
        <taxon>Eukaryota</taxon>
        <taxon>Viridiplantae</taxon>
        <taxon>Streptophyta</taxon>
        <taxon>Embryophyta</taxon>
        <taxon>Tracheophyta</taxon>
        <taxon>Spermatophyta</taxon>
        <taxon>Magnoliopsida</taxon>
        <taxon>Liliopsida</taxon>
        <taxon>Poales</taxon>
        <taxon>Poaceae</taxon>
        <taxon>BOP clade</taxon>
        <taxon>Pooideae</taxon>
        <taxon>Poodae</taxon>
        <taxon>Poeae</taxon>
        <taxon>Poeae Chloroplast Group 2 (Poeae type)</taxon>
        <taxon>Loliodinae</taxon>
        <taxon>Loliinae</taxon>
        <taxon>Lolium</taxon>
    </lineage>
</organism>
<keyword evidence="3" id="KW-1003">Cell membrane</keyword>
<dbReference type="PANTHER" id="PTHR32077">
    <property type="entry name" value="FASCICLIN-LIKE ARABINOGALACTAN PROTEIN"/>
    <property type="match status" value="1"/>
</dbReference>
<dbReference type="GO" id="GO:0005886">
    <property type="term" value="C:plasma membrane"/>
    <property type="evidence" value="ECO:0007669"/>
    <property type="project" value="UniProtKB-SubCell"/>
</dbReference>
<keyword evidence="5 9" id="KW-0732">Signal</keyword>
<evidence type="ECO:0000313" key="11">
    <source>
        <dbReference type="EMBL" id="KAK1683823.1"/>
    </source>
</evidence>